<dbReference type="AlphaFoldDB" id="R7T7T3"/>
<evidence type="ECO:0000313" key="4">
    <source>
        <dbReference type="EMBL" id="ELT89498.1"/>
    </source>
</evidence>
<dbReference type="PANTHER" id="PTHR24412">
    <property type="entry name" value="KELCH PROTEIN"/>
    <property type="match status" value="1"/>
</dbReference>
<dbReference type="SMART" id="SM00875">
    <property type="entry name" value="BACK"/>
    <property type="match status" value="1"/>
</dbReference>
<dbReference type="PRINTS" id="PR00501">
    <property type="entry name" value="KELCHREPEAT"/>
</dbReference>
<dbReference type="SUPFAM" id="SSF54695">
    <property type="entry name" value="POZ domain"/>
    <property type="match status" value="1"/>
</dbReference>
<name>R7T7T3_CAPTE</name>
<dbReference type="InterPro" id="IPR017096">
    <property type="entry name" value="BTB-kelch_protein"/>
</dbReference>
<dbReference type="HOGENOM" id="CLU_004253_14_2_1"/>
<dbReference type="CDD" id="cd18448">
    <property type="entry name" value="BACK_KLHL8"/>
    <property type="match status" value="1"/>
</dbReference>
<evidence type="ECO:0000256" key="1">
    <source>
        <dbReference type="ARBA" id="ARBA00022441"/>
    </source>
</evidence>
<dbReference type="Pfam" id="PF24681">
    <property type="entry name" value="Kelch_KLHDC2_KLHL20_DRC7"/>
    <property type="match status" value="1"/>
</dbReference>
<dbReference type="CDD" id="cd18238">
    <property type="entry name" value="BTB_POZ_KLHL8"/>
    <property type="match status" value="1"/>
</dbReference>
<dbReference type="InterPro" id="IPR011333">
    <property type="entry name" value="SKP1/BTB/POZ_sf"/>
</dbReference>
<keyword evidence="6" id="KW-1185">Reference proteome</keyword>
<reference evidence="5" key="3">
    <citation type="submission" date="2015-06" db="UniProtKB">
        <authorList>
            <consortium name="EnsemblMetazoa"/>
        </authorList>
    </citation>
    <scope>IDENTIFICATION</scope>
</reference>
<dbReference type="SMART" id="SM00612">
    <property type="entry name" value="Kelch"/>
    <property type="match status" value="6"/>
</dbReference>
<dbReference type="InterPro" id="IPR000210">
    <property type="entry name" value="BTB/POZ_dom"/>
</dbReference>
<dbReference type="InterPro" id="IPR015915">
    <property type="entry name" value="Kelch-typ_b-propeller"/>
</dbReference>
<dbReference type="EMBL" id="KB311324">
    <property type="protein sequence ID" value="ELT89498.1"/>
    <property type="molecule type" value="Genomic_DNA"/>
</dbReference>
<organism evidence="4">
    <name type="scientific">Capitella teleta</name>
    <name type="common">Polychaete worm</name>
    <dbReference type="NCBI Taxonomy" id="283909"/>
    <lineage>
        <taxon>Eukaryota</taxon>
        <taxon>Metazoa</taxon>
        <taxon>Spiralia</taxon>
        <taxon>Lophotrochozoa</taxon>
        <taxon>Annelida</taxon>
        <taxon>Polychaeta</taxon>
        <taxon>Sedentaria</taxon>
        <taxon>Scolecida</taxon>
        <taxon>Capitellidae</taxon>
        <taxon>Capitella</taxon>
    </lineage>
</organism>
<evidence type="ECO:0000259" key="3">
    <source>
        <dbReference type="PROSITE" id="PS50097"/>
    </source>
</evidence>
<keyword evidence="1" id="KW-0880">Kelch repeat</keyword>
<dbReference type="Gene3D" id="2.120.10.80">
    <property type="entry name" value="Kelch-type beta propeller"/>
    <property type="match status" value="2"/>
</dbReference>
<dbReference type="SMART" id="SM00225">
    <property type="entry name" value="BTB"/>
    <property type="match status" value="1"/>
</dbReference>
<dbReference type="InterPro" id="IPR006652">
    <property type="entry name" value="Kelch_1"/>
</dbReference>
<gene>
    <name evidence="4" type="ORF">CAPTEDRAFT_108783</name>
</gene>
<evidence type="ECO:0000256" key="2">
    <source>
        <dbReference type="ARBA" id="ARBA00022737"/>
    </source>
</evidence>
<protein>
    <recommendedName>
        <fullName evidence="3">BTB domain-containing protein</fullName>
    </recommendedName>
</protein>
<feature type="domain" description="BTB" evidence="3">
    <location>
        <begin position="34"/>
        <end position="101"/>
    </location>
</feature>
<dbReference type="Proteomes" id="UP000014760">
    <property type="component" value="Unassembled WGS sequence"/>
</dbReference>
<proteinExistence type="predicted"/>
<dbReference type="OrthoDB" id="45365at2759"/>
<sequence length="596" mass="65350">MTEDSSASVTFESQSVHREAFSVLLEFYAHQTLCDVEIVVGARSFRCHRLILASVSAYFRAMFTSQMTETLSSSVTIHDIDPAAFELLLLYAYTAKISFSTENVQTLLYASSILQMESVASACGEFMKNHLHPSNCIGVRAFAEQHGRTDLVLKADDFIRDQFRHVVAQEEFLSMTSPHLIKIIESNDLNVRSEQEVYEPIMKWVKHKADRHTHLPALLSRVKLALLPAKYLVEKVCTEEFLKQNLECRDLLDEAKYYQLSLARVLPGMQLTEKILPRKSCAGVIFCVGGRGASGDPFKSIEVYDLRKNSWHQVTEMSSRRRHVGVVSIGEKLCAVGGHDGQDHLNTGEIFDPATNTWSVISPMVSLRRGIGLACLGGPIYAVGGLDDSTCFSTVERYDPESNSWSAVQSMNFPRGGVAIATAKGFLYAMGGNDGATSLDSCERYDPHLNKWTMIASMKQRRAGAGAAEINGKIYMIGGFDNNAPLDSVECYNTETDTWVCVAKMSCPRGGVGVAPLAGRIFAVGGHDGSSYLSSVEAYDPRSDKWSSVASISSNRAGAGISTVMCRFDSLIDISKVNLSPAGTVALHCRHLQATV</sequence>
<reference evidence="6" key="1">
    <citation type="submission" date="2012-12" db="EMBL/GenBank/DDBJ databases">
        <authorList>
            <person name="Hellsten U."/>
            <person name="Grimwood J."/>
            <person name="Chapman J.A."/>
            <person name="Shapiro H."/>
            <person name="Aerts A."/>
            <person name="Otillar R.P."/>
            <person name="Terry A.Y."/>
            <person name="Boore J.L."/>
            <person name="Simakov O."/>
            <person name="Marletaz F."/>
            <person name="Cho S.-J."/>
            <person name="Edsinger-Gonzales E."/>
            <person name="Havlak P."/>
            <person name="Kuo D.-H."/>
            <person name="Larsson T."/>
            <person name="Lv J."/>
            <person name="Arendt D."/>
            <person name="Savage R."/>
            <person name="Osoegawa K."/>
            <person name="de Jong P."/>
            <person name="Lindberg D.R."/>
            <person name="Seaver E.C."/>
            <person name="Weisblat D.A."/>
            <person name="Putnam N.H."/>
            <person name="Grigoriev I.V."/>
            <person name="Rokhsar D.S."/>
        </authorList>
    </citation>
    <scope>NUCLEOTIDE SEQUENCE</scope>
    <source>
        <strain evidence="6">I ESC-2004</strain>
    </source>
</reference>
<dbReference type="PROSITE" id="PS50097">
    <property type="entry name" value="BTB"/>
    <property type="match status" value="1"/>
</dbReference>
<dbReference type="FunFam" id="1.25.40.420:FF:000001">
    <property type="entry name" value="Kelch-like family member 12"/>
    <property type="match status" value="1"/>
</dbReference>
<dbReference type="Gene3D" id="3.30.710.10">
    <property type="entry name" value="Potassium Channel Kv1.1, Chain A"/>
    <property type="match status" value="1"/>
</dbReference>
<accession>R7T7T3</accession>
<evidence type="ECO:0000313" key="6">
    <source>
        <dbReference type="Proteomes" id="UP000014760"/>
    </source>
</evidence>
<dbReference type="Pfam" id="PF01344">
    <property type="entry name" value="Kelch_1"/>
    <property type="match status" value="3"/>
</dbReference>
<dbReference type="EnsemblMetazoa" id="CapteT108783">
    <property type="protein sequence ID" value="CapteP108783"/>
    <property type="gene ID" value="CapteG108783"/>
</dbReference>
<dbReference type="PANTHER" id="PTHR24412:SF480">
    <property type="entry name" value="KELCH-LIKE PROTEIN 8"/>
    <property type="match status" value="1"/>
</dbReference>
<reference evidence="4 6" key="2">
    <citation type="journal article" date="2013" name="Nature">
        <title>Insights into bilaterian evolution from three spiralian genomes.</title>
        <authorList>
            <person name="Simakov O."/>
            <person name="Marletaz F."/>
            <person name="Cho S.J."/>
            <person name="Edsinger-Gonzales E."/>
            <person name="Havlak P."/>
            <person name="Hellsten U."/>
            <person name="Kuo D.H."/>
            <person name="Larsson T."/>
            <person name="Lv J."/>
            <person name="Arendt D."/>
            <person name="Savage R."/>
            <person name="Osoegawa K."/>
            <person name="de Jong P."/>
            <person name="Grimwood J."/>
            <person name="Chapman J.A."/>
            <person name="Shapiro H."/>
            <person name="Aerts A."/>
            <person name="Otillar R.P."/>
            <person name="Terry A.Y."/>
            <person name="Boore J.L."/>
            <person name="Grigoriev I.V."/>
            <person name="Lindberg D.R."/>
            <person name="Seaver E.C."/>
            <person name="Weisblat D.A."/>
            <person name="Putnam N.H."/>
            <person name="Rokhsar D.S."/>
        </authorList>
    </citation>
    <scope>NUCLEOTIDE SEQUENCE</scope>
    <source>
        <strain evidence="4 6">I ESC-2004</strain>
    </source>
</reference>
<dbReference type="Pfam" id="PF00651">
    <property type="entry name" value="BTB"/>
    <property type="match status" value="1"/>
</dbReference>
<dbReference type="SUPFAM" id="SSF117281">
    <property type="entry name" value="Kelch motif"/>
    <property type="match status" value="2"/>
</dbReference>
<dbReference type="EMBL" id="AMQN01003243">
    <property type="status" value="NOT_ANNOTATED_CDS"/>
    <property type="molecule type" value="Genomic_DNA"/>
</dbReference>
<dbReference type="STRING" id="283909.R7T7T3"/>
<dbReference type="PIRSF" id="PIRSF037037">
    <property type="entry name" value="Kelch-like_protein_gigaxonin"/>
    <property type="match status" value="1"/>
</dbReference>
<dbReference type="Pfam" id="PF07707">
    <property type="entry name" value="BACK"/>
    <property type="match status" value="1"/>
</dbReference>
<dbReference type="InterPro" id="IPR011705">
    <property type="entry name" value="BACK"/>
</dbReference>
<keyword evidence="2" id="KW-0677">Repeat</keyword>
<dbReference type="OMA" id="VRPMSTS"/>
<evidence type="ECO:0000313" key="5">
    <source>
        <dbReference type="EnsemblMetazoa" id="CapteP108783"/>
    </source>
</evidence>
<dbReference type="Gene3D" id="1.25.40.420">
    <property type="match status" value="1"/>
</dbReference>